<keyword evidence="1" id="KW-0472">Membrane</keyword>
<evidence type="ECO:0008006" key="4">
    <source>
        <dbReference type="Google" id="ProtNLM"/>
    </source>
</evidence>
<sequence>MPNLAVELGKQAADFGVHSAYGDVQDVDGVKFIPVAVTWSGFGGGSDDVGNGAGAGGGWAVPVGAYVRRADGLRFEPNPIALLAVLIPAIWVTGRALSRVIRARKK</sequence>
<dbReference type="RefSeq" id="WP_039399630.1">
    <property type="nucleotide sequence ID" value="NZ_JTDK01000010.1"/>
</dbReference>
<dbReference type="OrthoDB" id="4965215at2"/>
<protein>
    <recommendedName>
        <fullName evidence="4">Sporulation protein</fullName>
    </recommendedName>
</protein>
<organism evidence="2 3">
    <name type="scientific">Microbacterium mangrovi</name>
    <dbReference type="NCBI Taxonomy" id="1348253"/>
    <lineage>
        <taxon>Bacteria</taxon>
        <taxon>Bacillati</taxon>
        <taxon>Actinomycetota</taxon>
        <taxon>Actinomycetes</taxon>
        <taxon>Micrococcales</taxon>
        <taxon>Microbacteriaceae</taxon>
        <taxon>Microbacterium</taxon>
    </lineage>
</organism>
<dbReference type="Proteomes" id="UP000031030">
    <property type="component" value="Unassembled WGS sequence"/>
</dbReference>
<evidence type="ECO:0000313" key="3">
    <source>
        <dbReference type="Proteomes" id="UP000031030"/>
    </source>
</evidence>
<comment type="caution">
    <text evidence="2">The sequence shown here is derived from an EMBL/GenBank/DDBJ whole genome shotgun (WGS) entry which is preliminary data.</text>
</comment>
<evidence type="ECO:0000313" key="2">
    <source>
        <dbReference type="EMBL" id="KHK97528.1"/>
    </source>
</evidence>
<dbReference type="EMBL" id="JTDK01000010">
    <property type="protein sequence ID" value="KHK97528.1"/>
    <property type="molecule type" value="Genomic_DNA"/>
</dbReference>
<keyword evidence="3" id="KW-1185">Reference proteome</keyword>
<reference evidence="2 3" key="1">
    <citation type="submission" date="2014-11" db="EMBL/GenBank/DDBJ databases">
        <title>Genome sequence of Microbacterium mangrovi MUSC 115(T).</title>
        <authorList>
            <person name="Lee L.-H."/>
        </authorList>
    </citation>
    <scope>NUCLEOTIDE SEQUENCE [LARGE SCALE GENOMIC DNA]</scope>
    <source>
        <strain evidence="2 3">MUSC 115</strain>
    </source>
</reference>
<keyword evidence="1" id="KW-0812">Transmembrane</keyword>
<feature type="transmembrane region" description="Helical" evidence="1">
    <location>
        <begin position="80"/>
        <end position="98"/>
    </location>
</feature>
<proteinExistence type="predicted"/>
<dbReference type="AlphaFoldDB" id="A0A0B2A6X1"/>
<gene>
    <name evidence="2" type="ORF">LK09_12370</name>
</gene>
<name>A0A0B2A6X1_9MICO</name>
<accession>A0A0B2A6X1</accession>
<dbReference type="STRING" id="1348253.LK09_12370"/>
<keyword evidence="1" id="KW-1133">Transmembrane helix</keyword>
<evidence type="ECO:0000256" key="1">
    <source>
        <dbReference type="SAM" id="Phobius"/>
    </source>
</evidence>